<protein>
    <submittedName>
        <fullName evidence="1">Uncharacterized protein</fullName>
    </submittedName>
</protein>
<accession>A0AAV1UHS6</accession>
<dbReference type="Proteomes" id="UP001162060">
    <property type="component" value="Unassembled WGS sequence"/>
</dbReference>
<evidence type="ECO:0000313" key="1">
    <source>
        <dbReference type="EMBL" id="CAK7933836.1"/>
    </source>
</evidence>
<comment type="caution">
    <text evidence="1">The sequence shown here is derived from an EMBL/GenBank/DDBJ whole genome shotgun (WGS) entry which is preliminary data.</text>
</comment>
<dbReference type="AlphaFoldDB" id="A0AAV1UHS6"/>
<gene>
    <name evidence="1" type="ORF">PM001_LOCUS18986</name>
</gene>
<proteinExistence type="predicted"/>
<sequence>METAVIISEAQQTTLEKLKALIGHEQVALIMAQGPEALHIRLEASSTFESRWSDSSMTIWHLPCPLGIFQYRTLSQELVL</sequence>
<organism evidence="1 2">
    <name type="scientific">Peronospora matthiolae</name>
    <dbReference type="NCBI Taxonomy" id="2874970"/>
    <lineage>
        <taxon>Eukaryota</taxon>
        <taxon>Sar</taxon>
        <taxon>Stramenopiles</taxon>
        <taxon>Oomycota</taxon>
        <taxon>Peronosporomycetes</taxon>
        <taxon>Peronosporales</taxon>
        <taxon>Peronosporaceae</taxon>
        <taxon>Peronospora</taxon>
    </lineage>
</organism>
<evidence type="ECO:0000313" key="2">
    <source>
        <dbReference type="Proteomes" id="UP001162060"/>
    </source>
</evidence>
<name>A0AAV1UHS6_9STRA</name>
<reference evidence="1" key="1">
    <citation type="submission" date="2024-01" db="EMBL/GenBank/DDBJ databases">
        <authorList>
            <person name="Webb A."/>
        </authorList>
    </citation>
    <scope>NUCLEOTIDE SEQUENCE</scope>
    <source>
        <strain evidence="1">Pm1</strain>
    </source>
</reference>
<dbReference type="EMBL" id="CAKLBY020000195">
    <property type="protein sequence ID" value="CAK7933836.1"/>
    <property type="molecule type" value="Genomic_DNA"/>
</dbReference>